<dbReference type="GO" id="GO:0030288">
    <property type="term" value="C:outer membrane-bounded periplasmic space"/>
    <property type="evidence" value="ECO:0007669"/>
    <property type="project" value="TreeGrafter"/>
</dbReference>
<keyword evidence="9" id="KW-1185">Reference proteome</keyword>
<comment type="similarity">
    <text evidence="1 5">Belongs to the peptidase S41A family.</text>
</comment>
<dbReference type="GO" id="GO:0006508">
    <property type="term" value="P:proteolysis"/>
    <property type="evidence" value="ECO:0007669"/>
    <property type="project" value="UniProtKB-KW"/>
</dbReference>
<keyword evidence="2 5" id="KW-0645">Protease</keyword>
<dbReference type="Pfam" id="PF03572">
    <property type="entry name" value="Peptidase_S41"/>
    <property type="match status" value="1"/>
</dbReference>
<dbReference type="CDD" id="cd07560">
    <property type="entry name" value="Peptidase_S41_CPP"/>
    <property type="match status" value="1"/>
</dbReference>
<evidence type="ECO:0000256" key="5">
    <source>
        <dbReference type="RuleBase" id="RU004404"/>
    </source>
</evidence>
<dbReference type="Gene3D" id="3.90.226.10">
    <property type="entry name" value="2-enoyl-CoA Hydratase, Chain A, domain 1"/>
    <property type="match status" value="1"/>
</dbReference>
<dbReference type="GO" id="GO:0008236">
    <property type="term" value="F:serine-type peptidase activity"/>
    <property type="evidence" value="ECO:0007669"/>
    <property type="project" value="UniProtKB-KW"/>
</dbReference>
<dbReference type="NCBIfam" id="TIGR00225">
    <property type="entry name" value="prc"/>
    <property type="match status" value="1"/>
</dbReference>
<evidence type="ECO:0000256" key="6">
    <source>
        <dbReference type="SAM" id="MobiDB-lite"/>
    </source>
</evidence>
<evidence type="ECO:0000256" key="3">
    <source>
        <dbReference type="ARBA" id="ARBA00022801"/>
    </source>
</evidence>
<dbReference type="Gene3D" id="2.30.42.10">
    <property type="match status" value="1"/>
</dbReference>
<dbReference type="AlphaFoldDB" id="A0A1C3RLA7"/>
<dbReference type="InterPro" id="IPR036034">
    <property type="entry name" value="PDZ_sf"/>
</dbReference>
<dbReference type="PANTHER" id="PTHR32060:SF30">
    <property type="entry name" value="CARBOXY-TERMINAL PROCESSING PROTEASE CTPA"/>
    <property type="match status" value="1"/>
</dbReference>
<accession>A0A1C3RLA7</accession>
<dbReference type="PANTHER" id="PTHR32060">
    <property type="entry name" value="TAIL-SPECIFIC PROTEASE"/>
    <property type="match status" value="1"/>
</dbReference>
<reference evidence="8 9" key="1">
    <citation type="submission" date="2016-07" db="EMBL/GenBank/DDBJ databases">
        <authorList>
            <person name="Lefevre C.T."/>
        </authorList>
    </citation>
    <scope>NUCLEOTIDE SEQUENCE [LARGE SCALE GENOMIC DNA]</scope>
    <source>
        <strain evidence="8">PR1</strain>
    </source>
</reference>
<dbReference type="InterPro" id="IPR005151">
    <property type="entry name" value="Tail-specific_protease"/>
</dbReference>
<dbReference type="PROSITE" id="PS50106">
    <property type="entry name" value="PDZ"/>
    <property type="match status" value="1"/>
</dbReference>
<gene>
    <name evidence="8" type="ORF">MTBPR1_80057</name>
</gene>
<dbReference type="STRING" id="1867952.MTBPR1_80057"/>
<dbReference type="GO" id="GO:0004175">
    <property type="term" value="F:endopeptidase activity"/>
    <property type="evidence" value="ECO:0007669"/>
    <property type="project" value="TreeGrafter"/>
</dbReference>
<dbReference type="FunFam" id="2.30.42.10:FF:000063">
    <property type="entry name" value="Peptidase, S41 family"/>
    <property type="match status" value="1"/>
</dbReference>
<dbReference type="Proteomes" id="UP000231658">
    <property type="component" value="Unassembled WGS sequence"/>
</dbReference>
<name>A0A1C3RLA7_9PROT</name>
<evidence type="ECO:0000259" key="7">
    <source>
        <dbReference type="PROSITE" id="PS50106"/>
    </source>
</evidence>
<dbReference type="Gene3D" id="3.30.750.44">
    <property type="match status" value="1"/>
</dbReference>
<evidence type="ECO:0000256" key="2">
    <source>
        <dbReference type="ARBA" id="ARBA00022670"/>
    </source>
</evidence>
<sequence length="531" mass="57757">MNLWSRLPSILMIVLTLAVGTVFLPSLSGCAIDDGPMGRWVSSLTGTHGLPKAAMEDLARFQTVYHEKSVEDGTRKDQFNQFVDAFKVVRRSYVTQVSDQDLITYAIEGLNDSKDKDWLNSKDDGTPEGLATPSKVVEVALDAMMAKLDPHSGYMTPAEFQELMVDTSGEFGGLGIEVQQGDGFLNVVSPIEDTPADRAGLKPGDHITHIEGVSIKEWTLTKTVRTLRGKPGSPVTVTVDREKRSPFDVTIIRDIIQVRAVKSALYDDYLHVRVVSFSERMEGDVRKAFDMARDKLGDDLKGVILDLRNNPGGLLQQSVALSDMFLDDGNVVSIRGRDEKDVRNYGAGGGDLAEGLPVVVLINGGSASASEIVSGALQDHNRAILMGRRTFGKGSVQTIMPLMREGAVRLTTALYYLPSGRTIQKVGVAPDIRLDVPEVKEDEKDKKAKEEKGAKHEFKAPREADLPNVINAKSYSNDNRHSKDGSLGNTSIKGCPEVGVKKDKELGCALEFLKAGTAKKFLAGINALEKG</sequence>
<organism evidence="8 9">
    <name type="scientific">Candidatus Terasakiella magnetica</name>
    <dbReference type="NCBI Taxonomy" id="1867952"/>
    <lineage>
        <taxon>Bacteria</taxon>
        <taxon>Pseudomonadati</taxon>
        <taxon>Pseudomonadota</taxon>
        <taxon>Alphaproteobacteria</taxon>
        <taxon>Rhodospirillales</taxon>
        <taxon>Terasakiellaceae</taxon>
        <taxon>Terasakiella</taxon>
    </lineage>
</organism>
<dbReference type="InterPro" id="IPR001478">
    <property type="entry name" value="PDZ"/>
</dbReference>
<feature type="domain" description="PDZ" evidence="7">
    <location>
        <begin position="160"/>
        <end position="228"/>
    </location>
</feature>
<evidence type="ECO:0000313" key="9">
    <source>
        <dbReference type="Proteomes" id="UP000231658"/>
    </source>
</evidence>
<dbReference type="RefSeq" id="WP_069190010.1">
    <property type="nucleotide sequence ID" value="NZ_FLYE01000047.1"/>
</dbReference>
<evidence type="ECO:0000256" key="4">
    <source>
        <dbReference type="ARBA" id="ARBA00022825"/>
    </source>
</evidence>
<keyword evidence="3 5" id="KW-0378">Hydrolase</keyword>
<feature type="region of interest" description="Disordered" evidence="6">
    <location>
        <begin position="473"/>
        <end position="497"/>
    </location>
</feature>
<dbReference type="SMART" id="SM00245">
    <property type="entry name" value="TSPc"/>
    <property type="match status" value="1"/>
</dbReference>
<dbReference type="EMBL" id="FLYE01000047">
    <property type="protein sequence ID" value="SCA58003.1"/>
    <property type="molecule type" value="Genomic_DNA"/>
</dbReference>
<keyword evidence="4 5" id="KW-0720">Serine protease</keyword>
<dbReference type="CDD" id="cd06782">
    <property type="entry name" value="cpPDZ_CPP-like"/>
    <property type="match status" value="1"/>
</dbReference>
<dbReference type="Pfam" id="PF13180">
    <property type="entry name" value="PDZ_2"/>
    <property type="match status" value="1"/>
</dbReference>
<evidence type="ECO:0000313" key="8">
    <source>
        <dbReference type="EMBL" id="SCA58003.1"/>
    </source>
</evidence>
<dbReference type="SUPFAM" id="SSF52096">
    <property type="entry name" value="ClpP/crotonase"/>
    <property type="match status" value="1"/>
</dbReference>
<proteinExistence type="inferred from homology"/>
<dbReference type="GO" id="GO:0007165">
    <property type="term" value="P:signal transduction"/>
    <property type="evidence" value="ECO:0007669"/>
    <property type="project" value="TreeGrafter"/>
</dbReference>
<dbReference type="SMART" id="SM00228">
    <property type="entry name" value="PDZ"/>
    <property type="match status" value="1"/>
</dbReference>
<dbReference type="PROSITE" id="PS51257">
    <property type="entry name" value="PROKAR_LIPOPROTEIN"/>
    <property type="match status" value="1"/>
</dbReference>
<evidence type="ECO:0000256" key="1">
    <source>
        <dbReference type="ARBA" id="ARBA00009179"/>
    </source>
</evidence>
<dbReference type="SUPFAM" id="SSF50156">
    <property type="entry name" value="PDZ domain-like"/>
    <property type="match status" value="1"/>
</dbReference>
<protein>
    <submittedName>
        <fullName evidence="8">C-terminal processing peptidase S41A</fullName>
    </submittedName>
</protein>
<dbReference type="OrthoDB" id="9812068at2"/>
<dbReference type="InterPro" id="IPR029045">
    <property type="entry name" value="ClpP/crotonase-like_dom_sf"/>
</dbReference>
<dbReference type="InterPro" id="IPR004447">
    <property type="entry name" value="Peptidase_S41A"/>
</dbReference>